<protein>
    <recommendedName>
        <fullName evidence="5">Tetratricopeptide repeat protein</fullName>
    </recommendedName>
</protein>
<reference evidence="4" key="1">
    <citation type="submission" date="2017-02" db="EMBL/GenBank/DDBJ databases">
        <title>Comparative genomics and description of representatives of a novel lineage of planctomycetes thriving in anoxic sediments.</title>
        <authorList>
            <person name="Spring S."/>
            <person name="Bunk B."/>
            <person name="Sproer C."/>
        </authorList>
    </citation>
    <scope>NUCLEOTIDE SEQUENCE [LARGE SCALE GENOMIC DNA]</scope>
    <source>
        <strain evidence="4">ST-NAGAB-D1</strain>
    </source>
</reference>
<organism evidence="3 4">
    <name type="scientific">Anaerohalosphaera lusitana</name>
    <dbReference type="NCBI Taxonomy" id="1936003"/>
    <lineage>
        <taxon>Bacteria</taxon>
        <taxon>Pseudomonadati</taxon>
        <taxon>Planctomycetota</taxon>
        <taxon>Phycisphaerae</taxon>
        <taxon>Sedimentisphaerales</taxon>
        <taxon>Anaerohalosphaeraceae</taxon>
        <taxon>Anaerohalosphaera</taxon>
    </lineage>
</organism>
<evidence type="ECO:0000313" key="3">
    <source>
        <dbReference type="EMBL" id="AQT68666.1"/>
    </source>
</evidence>
<dbReference type="AlphaFoldDB" id="A0A1U9NMD6"/>
<feature type="transmembrane region" description="Helical" evidence="2">
    <location>
        <begin position="158"/>
        <end position="177"/>
    </location>
</feature>
<dbReference type="SUPFAM" id="SSF48452">
    <property type="entry name" value="TPR-like"/>
    <property type="match status" value="1"/>
</dbReference>
<dbReference type="Proteomes" id="UP000189674">
    <property type="component" value="Chromosome"/>
</dbReference>
<evidence type="ECO:0000256" key="1">
    <source>
        <dbReference type="SAM" id="MobiDB-lite"/>
    </source>
</evidence>
<keyword evidence="2" id="KW-0472">Membrane</keyword>
<feature type="region of interest" description="Disordered" evidence="1">
    <location>
        <begin position="119"/>
        <end position="140"/>
    </location>
</feature>
<dbReference type="RefSeq" id="WP_146661869.1">
    <property type="nucleotide sequence ID" value="NZ_CP019791.1"/>
</dbReference>
<dbReference type="InterPro" id="IPR011990">
    <property type="entry name" value="TPR-like_helical_dom_sf"/>
</dbReference>
<keyword evidence="2" id="KW-0812">Transmembrane</keyword>
<feature type="transmembrane region" description="Helical" evidence="2">
    <location>
        <begin position="276"/>
        <end position="299"/>
    </location>
</feature>
<name>A0A1U9NMD6_9BACT</name>
<keyword evidence="4" id="KW-1185">Reference proteome</keyword>
<evidence type="ECO:0000256" key="2">
    <source>
        <dbReference type="SAM" id="Phobius"/>
    </source>
</evidence>
<feature type="transmembrane region" description="Helical" evidence="2">
    <location>
        <begin position="222"/>
        <end position="239"/>
    </location>
</feature>
<keyword evidence="2" id="KW-1133">Transmembrane helix</keyword>
<evidence type="ECO:0008006" key="5">
    <source>
        <dbReference type="Google" id="ProtNLM"/>
    </source>
</evidence>
<dbReference type="EMBL" id="CP019791">
    <property type="protein sequence ID" value="AQT68666.1"/>
    <property type="molecule type" value="Genomic_DNA"/>
</dbReference>
<proteinExistence type="predicted"/>
<dbReference type="Gene3D" id="1.25.40.10">
    <property type="entry name" value="Tetratricopeptide repeat domain"/>
    <property type="match status" value="1"/>
</dbReference>
<sequence>MPKQAKLLLTQGRSNLDSGRPNAAIKLLRKAKAMCEDDKELMAEIYLEMAKVCEYVSREHEASVFFVKALRASSKIHEEAIGWVNQIKMGSNKKFAKDLDKLVKVKEVRKKLAEREEQQKARKAAVKEQPSQVPKVETEARKQTPPALPMSAISGQHAILTLLGGVLLSIGVFLPIIEMGVFKLSYLDFCIDGEGEAVVEGLIAIAMAGGAIVITVSKEWEFSWIPGVGALAVVAYRYFDLYTVKRQMQMDAMSDSGGDFFSEFATGIGSLMAESISVGIGGIIIGIGGVLLLAATATCPNYKAKSRR</sequence>
<dbReference type="KEGG" id="alus:STSP2_01835"/>
<accession>A0A1U9NMD6</accession>
<evidence type="ECO:0000313" key="4">
    <source>
        <dbReference type="Proteomes" id="UP000189674"/>
    </source>
</evidence>
<gene>
    <name evidence="3" type="ORF">STSP2_01835</name>
</gene>
<feature type="transmembrane region" description="Helical" evidence="2">
    <location>
        <begin position="197"/>
        <end position="215"/>
    </location>
</feature>